<feature type="active site" evidence="5">
    <location>
        <position position="18"/>
    </location>
</feature>
<dbReference type="PRINTS" id="PR00719">
    <property type="entry name" value="LMWPTPASE"/>
</dbReference>
<evidence type="ECO:0000259" key="6">
    <source>
        <dbReference type="SMART" id="SM00226"/>
    </source>
</evidence>
<comment type="caution">
    <text evidence="7">The sequence shown here is derived from an EMBL/GenBank/DDBJ whole genome shotgun (WGS) entry which is preliminary data.</text>
</comment>
<comment type="similarity">
    <text evidence="1">Belongs to the low molecular weight phosphotyrosine protein phosphatase family.</text>
</comment>
<dbReference type="InterPro" id="IPR050438">
    <property type="entry name" value="LMW_PTPase"/>
</dbReference>
<evidence type="ECO:0000256" key="4">
    <source>
        <dbReference type="ARBA" id="ARBA00022912"/>
    </source>
</evidence>
<gene>
    <name evidence="7" type="ORF">B1992_13650</name>
</gene>
<evidence type="ECO:0000256" key="2">
    <source>
        <dbReference type="ARBA" id="ARBA00013064"/>
    </source>
</evidence>
<dbReference type="SUPFAM" id="SSF52788">
    <property type="entry name" value="Phosphotyrosine protein phosphatases I"/>
    <property type="match status" value="1"/>
</dbReference>
<dbReference type="Gene3D" id="3.40.50.2300">
    <property type="match status" value="1"/>
</dbReference>
<dbReference type="EC" id="3.1.3.48" evidence="2"/>
<evidence type="ECO:0000256" key="5">
    <source>
        <dbReference type="PIRSR" id="PIRSR617867-1"/>
    </source>
</evidence>
<dbReference type="SMART" id="SM00226">
    <property type="entry name" value="LMWPc"/>
    <property type="match status" value="1"/>
</dbReference>
<name>A0A7V8K6E1_9GAMM</name>
<dbReference type="EMBL" id="MWIP01000019">
    <property type="protein sequence ID" value="KAF1684961.1"/>
    <property type="molecule type" value="Genomic_DNA"/>
</dbReference>
<proteinExistence type="inferred from homology"/>
<evidence type="ECO:0000256" key="3">
    <source>
        <dbReference type="ARBA" id="ARBA00022801"/>
    </source>
</evidence>
<evidence type="ECO:0000313" key="7">
    <source>
        <dbReference type="EMBL" id="KAF1684961.1"/>
    </source>
</evidence>
<feature type="active site" description="Proton donor" evidence="5">
    <location>
        <position position="131"/>
    </location>
</feature>
<feature type="domain" description="Phosphotyrosine protein phosphatase I" evidence="6">
    <location>
        <begin position="6"/>
        <end position="157"/>
    </location>
</feature>
<keyword evidence="8" id="KW-1185">Reference proteome</keyword>
<sequence>MTRAVTRLLVVCLGNICRSPMAEGALRARIEASPLAGRVEVDSAGTGGWHAGAPPDRRAIACARSHGVDIGGLRARQLRAGDFHDFDWLLCADAANLRDVRRLAPEGLDGRAALLLDWAGATGGEGTVVPDPYYGGHEDFEHVWRLVDAAAQAAVARLLQPSRAPA</sequence>
<organism evidence="7 8">
    <name type="scientific">Pseudoxanthomonas broegbernensis</name>
    <dbReference type="NCBI Taxonomy" id="83619"/>
    <lineage>
        <taxon>Bacteria</taxon>
        <taxon>Pseudomonadati</taxon>
        <taxon>Pseudomonadota</taxon>
        <taxon>Gammaproteobacteria</taxon>
        <taxon>Lysobacterales</taxon>
        <taxon>Lysobacteraceae</taxon>
        <taxon>Pseudoxanthomonas</taxon>
    </lineage>
</organism>
<feature type="active site" description="Nucleophile" evidence="5">
    <location>
        <position position="12"/>
    </location>
</feature>
<keyword evidence="4" id="KW-0904">Protein phosphatase</keyword>
<dbReference type="CDD" id="cd16343">
    <property type="entry name" value="LMWPTP"/>
    <property type="match status" value="1"/>
</dbReference>
<dbReference type="Pfam" id="PF01451">
    <property type="entry name" value="LMWPc"/>
    <property type="match status" value="1"/>
</dbReference>
<keyword evidence="3" id="KW-0378">Hydrolase</keyword>
<evidence type="ECO:0000256" key="1">
    <source>
        <dbReference type="ARBA" id="ARBA00011063"/>
    </source>
</evidence>
<protein>
    <recommendedName>
        <fullName evidence="2">protein-tyrosine-phosphatase</fullName>
        <ecNumber evidence="2">3.1.3.48</ecNumber>
    </recommendedName>
</protein>
<accession>A0A7V8K6E1</accession>
<dbReference type="PANTHER" id="PTHR11717:SF7">
    <property type="entry name" value="LOW MOLECULAR WEIGHT PHOSPHOTYROSINE PROTEIN PHOSPHATASE"/>
    <property type="match status" value="1"/>
</dbReference>
<dbReference type="GO" id="GO:0004725">
    <property type="term" value="F:protein tyrosine phosphatase activity"/>
    <property type="evidence" value="ECO:0007669"/>
    <property type="project" value="UniProtKB-EC"/>
</dbReference>
<reference evidence="7 8" key="1">
    <citation type="submission" date="2017-10" db="EMBL/GenBank/DDBJ databases">
        <title>Whole genome sequencing of Pseudoxanthomonas broegbernensis DSM 12573(T).</title>
        <authorList>
            <person name="Kumar S."/>
            <person name="Bansal K."/>
            <person name="Kaur A."/>
            <person name="Patil P."/>
            <person name="Sharma S."/>
            <person name="Patil P.B."/>
        </authorList>
    </citation>
    <scope>NUCLEOTIDE SEQUENCE [LARGE SCALE GENOMIC DNA]</scope>
    <source>
        <strain evidence="7 8">DSM 12573</strain>
    </source>
</reference>
<evidence type="ECO:0000313" key="8">
    <source>
        <dbReference type="Proteomes" id="UP000462066"/>
    </source>
</evidence>
<dbReference type="PANTHER" id="PTHR11717">
    <property type="entry name" value="LOW MOLECULAR WEIGHT PROTEIN TYROSINE PHOSPHATASE"/>
    <property type="match status" value="1"/>
</dbReference>
<dbReference type="InterPro" id="IPR036196">
    <property type="entry name" value="Ptyr_pPase_sf"/>
</dbReference>
<dbReference type="InterPro" id="IPR017867">
    <property type="entry name" value="Tyr_phospatase_low_mol_wt"/>
</dbReference>
<dbReference type="InterPro" id="IPR023485">
    <property type="entry name" value="Ptyr_pPase"/>
</dbReference>
<dbReference type="Proteomes" id="UP000462066">
    <property type="component" value="Unassembled WGS sequence"/>
</dbReference>
<dbReference type="AlphaFoldDB" id="A0A7V8K6E1"/>